<name>A0A3G5A482_9VIRU</name>
<accession>A0A3G5A482</accession>
<reference evidence="1" key="1">
    <citation type="submission" date="2018-10" db="EMBL/GenBank/DDBJ databases">
        <title>Hidden diversity of soil giant viruses.</title>
        <authorList>
            <person name="Schulz F."/>
            <person name="Alteio L."/>
            <person name="Goudeau D."/>
            <person name="Ryan E.M."/>
            <person name="Malmstrom R.R."/>
            <person name="Blanchard J."/>
            <person name="Woyke T."/>
        </authorList>
    </citation>
    <scope>NUCLEOTIDE SEQUENCE</scope>
    <source>
        <strain evidence="1">HAV1</strain>
    </source>
</reference>
<dbReference type="EMBL" id="MK072256">
    <property type="protein sequence ID" value="AYV81021.1"/>
    <property type="molecule type" value="Genomic_DNA"/>
</dbReference>
<evidence type="ECO:0000313" key="1">
    <source>
        <dbReference type="EMBL" id="AYV81021.1"/>
    </source>
</evidence>
<proteinExistence type="predicted"/>
<gene>
    <name evidence="1" type="ORF">Harvfovirus14_2</name>
</gene>
<organism evidence="1">
    <name type="scientific">Harvfovirus sp</name>
    <dbReference type="NCBI Taxonomy" id="2487768"/>
    <lineage>
        <taxon>Viruses</taxon>
        <taxon>Varidnaviria</taxon>
        <taxon>Bamfordvirae</taxon>
        <taxon>Nucleocytoviricota</taxon>
        <taxon>Megaviricetes</taxon>
        <taxon>Imitervirales</taxon>
        <taxon>Mimiviridae</taxon>
        <taxon>Klosneuvirinae</taxon>
    </lineage>
</organism>
<sequence length="103" mass="11970">MQNIDGKEITKIIEFTHVDREDIVLKKNYDSIVDMSEELFACFSKAGAGWPRREITKNYTLSFLRYACKDLGLNFGYVKKDKSETINGKKYKRPHCFYSITTG</sequence>
<protein>
    <submittedName>
        <fullName evidence="1">Uncharacterized protein</fullName>
    </submittedName>
</protein>